<dbReference type="SUPFAM" id="SSF51971">
    <property type="entry name" value="Nucleotide-binding domain"/>
    <property type="match status" value="1"/>
</dbReference>
<evidence type="ECO:0000313" key="4">
    <source>
        <dbReference type="Proteomes" id="UP000178187"/>
    </source>
</evidence>
<dbReference type="Gene3D" id="1.10.1060.10">
    <property type="entry name" value="Alpha-helical ferredoxin"/>
    <property type="match status" value="1"/>
</dbReference>
<evidence type="ECO:0000259" key="2">
    <source>
        <dbReference type="Pfam" id="PF14691"/>
    </source>
</evidence>
<comment type="caution">
    <text evidence="3">The sequence shown here is derived from an EMBL/GenBank/DDBJ whole genome shotgun (WGS) entry which is preliminary data.</text>
</comment>
<dbReference type="PRINTS" id="PR00419">
    <property type="entry name" value="ADXRDTASE"/>
</dbReference>
<dbReference type="Pfam" id="PF14691">
    <property type="entry name" value="Fer4_20"/>
    <property type="match status" value="1"/>
</dbReference>
<evidence type="ECO:0000313" key="3">
    <source>
        <dbReference type="EMBL" id="OGW95325.1"/>
    </source>
</evidence>
<dbReference type="InterPro" id="IPR028261">
    <property type="entry name" value="DPD_II"/>
</dbReference>
<dbReference type="GO" id="GO:0016491">
    <property type="term" value="F:oxidoreductase activity"/>
    <property type="evidence" value="ECO:0007669"/>
    <property type="project" value="InterPro"/>
</dbReference>
<dbReference type="AlphaFoldDB" id="A0A1G1KR45"/>
<accession>A0A1G1KR45</accession>
<evidence type="ECO:0000259" key="1">
    <source>
        <dbReference type="Pfam" id="PF07992"/>
    </source>
</evidence>
<dbReference type="SUPFAM" id="SSF46548">
    <property type="entry name" value="alpha-helical ferredoxin"/>
    <property type="match status" value="1"/>
</dbReference>
<dbReference type="GO" id="GO:0051536">
    <property type="term" value="F:iron-sulfur cluster binding"/>
    <property type="evidence" value="ECO:0007669"/>
    <property type="project" value="InterPro"/>
</dbReference>
<dbReference type="Pfam" id="PF07992">
    <property type="entry name" value="Pyr_redox_2"/>
    <property type="match status" value="1"/>
</dbReference>
<dbReference type="Proteomes" id="UP000178187">
    <property type="component" value="Unassembled WGS sequence"/>
</dbReference>
<feature type="domain" description="FAD/NAD(P)-binding" evidence="1">
    <location>
        <begin position="153"/>
        <end position="465"/>
    </location>
</feature>
<name>A0A1G1KR45_9BACT</name>
<gene>
    <name evidence="3" type="ORF">A3G33_03105</name>
</gene>
<dbReference type="Gene3D" id="3.50.50.60">
    <property type="entry name" value="FAD/NAD(P)-binding domain"/>
    <property type="match status" value="3"/>
</dbReference>
<feature type="domain" description="Dihydroprymidine dehydrogenase" evidence="2">
    <location>
        <begin position="24"/>
        <end position="138"/>
    </location>
</feature>
<dbReference type="InterPro" id="IPR006004">
    <property type="entry name" value="SudA-like"/>
</dbReference>
<sequence>MQDSTKPVAKTPQKIREKSISERVATFDEVVLGYQETEALEEALRCLQCKNPVCTSGCPVGIDIKKFIYQITQKDYSGAYFTIKEKNNFPSICGRVCPAEYQCRKTCVFTKKGSPFASERTINIHFLERFVGDFGMKNDLEIASKFDEKFGDKKVAVVGSGPAGLCCAGELARVGIKVTVFESLHDTGGVLRYGIPPFRLPRNILDFEIGCLKELGVEIIPNFIIGRTQMLDELFQEGYSAIFLGMGAGVPSFLSVPGENLGNVYSANEFLTRVNLMNAYKYPEYHTPVNIGKKMIVIGGGNTAMDAARVALRLQKMNGIPPATTIFYRRTEIEMPARRLEIEHAKEEGIKFEFLVQPVGFSGDENGQVQKLRCLKCELGTPDSSGRRKPVAIQGSEFDSDCDLAIIALGLQANTILTSVTPEIQVDKYKDVIVDKETMQTSMRGVYAGGDIVGGEGTVIEAMGMAKKAARSIIQYLGEKA</sequence>
<dbReference type="InterPro" id="IPR036188">
    <property type="entry name" value="FAD/NAD-bd_sf"/>
</dbReference>
<organism evidence="3 4">
    <name type="scientific">Candidatus Danuiimicrobium aquiferis</name>
    <dbReference type="NCBI Taxonomy" id="1801832"/>
    <lineage>
        <taxon>Bacteria</taxon>
        <taxon>Pseudomonadati</taxon>
        <taxon>Candidatus Omnitrophota</taxon>
        <taxon>Candidatus Danuiimicrobium</taxon>
    </lineage>
</organism>
<dbReference type="PANTHER" id="PTHR42783">
    <property type="entry name" value="GLUTAMATE SYNTHASE [NADPH] SMALL CHAIN"/>
    <property type="match status" value="1"/>
</dbReference>
<dbReference type="NCBIfam" id="TIGR01316">
    <property type="entry name" value="gltA"/>
    <property type="match status" value="1"/>
</dbReference>
<dbReference type="EMBL" id="MHFR01000066">
    <property type="protein sequence ID" value="OGW95325.1"/>
    <property type="molecule type" value="Genomic_DNA"/>
</dbReference>
<proteinExistence type="predicted"/>
<dbReference type="InterPro" id="IPR009051">
    <property type="entry name" value="Helical_ferredxn"/>
</dbReference>
<dbReference type="PANTHER" id="PTHR42783:SF3">
    <property type="entry name" value="GLUTAMATE SYNTHASE [NADPH] SMALL CHAIN-RELATED"/>
    <property type="match status" value="1"/>
</dbReference>
<protein>
    <submittedName>
        <fullName evidence="3">Glutamate synthase (NADPH), homotetrameric</fullName>
    </submittedName>
</protein>
<dbReference type="InterPro" id="IPR023753">
    <property type="entry name" value="FAD/NAD-binding_dom"/>
</dbReference>
<reference evidence="3 4" key="1">
    <citation type="journal article" date="2016" name="Nat. Commun.">
        <title>Thousands of microbial genomes shed light on interconnected biogeochemical processes in an aquifer system.</title>
        <authorList>
            <person name="Anantharaman K."/>
            <person name="Brown C.T."/>
            <person name="Hug L.A."/>
            <person name="Sharon I."/>
            <person name="Castelle C.J."/>
            <person name="Probst A.J."/>
            <person name="Thomas B.C."/>
            <person name="Singh A."/>
            <person name="Wilkins M.J."/>
            <person name="Karaoz U."/>
            <person name="Brodie E.L."/>
            <person name="Williams K.H."/>
            <person name="Hubbard S.S."/>
            <person name="Banfield J.F."/>
        </authorList>
    </citation>
    <scope>NUCLEOTIDE SEQUENCE [LARGE SCALE GENOMIC DNA]</scope>
</reference>